<organism evidence="3 4">
    <name type="scientific">Enterococcus asini ATCC 700915</name>
    <dbReference type="NCBI Taxonomy" id="1158606"/>
    <lineage>
        <taxon>Bacteria</taxon>
        <taxon>Bacillati</taxon>
        <taxon>Bacillota</taxon>
        <taxon>Bacilli</taxon>
        <taxon>Lactobacillales</taxon>
        <taxon>Enterococcaceae</taxon>
        <taxon>Enterococcus</taxon>
    </lineage>
</organism>
<dbReference type="GeneID" id="78365150"/>
<evidence type="ECO:0000313" key="3">
    <source>
        <dbReference type="EMBL" id="EOH86362.1"/>
    </source>
</evidence>
<feature type="domain" description="NAD-dependent epimerase/dehydratase" evidence="2">
    <location>
        <begin position="4"/>
        <end position="247"/>
    </location>
</feature>
<evidence type="ECO:0000256" key="1">
    <source>
        <dbReference type="ARBA" id="ARBA00007637"/>
    </source>
</evidence>
<gene>
    <name evidence="3" type="ORF">UAS_01614</name>
</gene>
<dbReference type="OrthoDB" id="9811743at2"/>
<evidence type="ECO:0000313" key="4">
    <source>
        <dbReference type="Proteomes" id="UP000013777"/>
    </source>
</evidence>
<proteinExistence type="inferred from homology"/>
<dbReference type="Pfam" id="PF01370">
    <property type="entry name" value="Epimerase"/>
    <property type="match status" value="1"/>
</dbReference>
<dbReference type="Gene3D" id="3.40.50.720">
    <property type="entry name" value="NAD(P)-binding Rossmann-like Domain"/>
    <property type="match status" value="1"/>
</dbReference>
<sequence length="315" mass="34815">MKYLITGGAGFIGSNLTNMLIAQGHEVVVVDDLSMGKIENFNDLSKVEFIRGSIIDGALMESVLTNHQFDYIFHLAAVASVADSVARPLETHEVNYNAVLNILDFIRKHQQNLKRFVFASSAAVYGDDPELPKKETSSIKPMTQYAVDKFAAERTAVIFNNLYDVPASAVRFFNVYGPNQNPESPYSGVISILLDCYTRNLHGEKIGFTLFGDGTQVRDFIFIEDVLHALLLVAESENSLGQVFNVGTEKETDLNQVIAELNKIYGFKLPVTHEAARVGDIHRSVADISALKSLGFTVENTIFQGLSKLVEFLGR</sequence>
<accession>R2PPC8</accession>
<reference evidence="3 4" key="1">
    <citation type="submission" date="2013-02" db="EMBL/GenBank/DDBJ databases">
        <title>The Genome Sequence of Enterococcus asini ATCC_700915.</title>
        <authorList>
            <consortium name="The Broad Institute Genome Sequencing Platform"/>
            <consortium name="The Broad Institute Genome Sequencing Center for Infectious Disease"/>
            <person name="Earl A.M."/>
            <person name="Gilmore M.S."/>
            <person name="Lebreton F."/>
            <person name="Walker B."/>
            <person name="Young S.K."/>
            <person name="Zeng Q."/>
            <person name="Gargeya S."/>
            <person name="Fitzgerald M."/>
            <person name="Haas B."/>
            <person name="Abouelleil A."/>
            <person name="Alvarado L."/>
            <person name="Arachchi H.M."/>
            <person name="Berlin A.M."/>
            <person name="Chapman S.B."/>
            <person name="Dewar J."/>
            <person name="Goldberg J."/>
            <person name="Griggs A."/>
            <person name="Gujja S."/>
            <person name="Hansen M."/>
            <person name="Howarth C."/>
            <person name="Imamovic A."/>
            <person name="Larimer J."/>
            <person name="McCowan C."/>
            <person name="Murphy C."/>
            <person name="Neiman D."/>
            <person name="Pearson M."/>
            <person name="Priest M."/>
            <person name="Roberts A."/>
            <person name="Saif S."/>
            <person name="Shea T."/>
            <person name="Sisk P."/>
            <person name="Sykes S."/>
            <person name="Wortman J."/>
            <person name="Nusbaum C."/>
            <person name="Birren B."/>
        </authorList>
    </citation>
    <scope>NUCLEOTIDE SEQUENCE [LARGE SCALE GENOMIC DNA]</scope>
    <source>
        <strain evidence="3 4">ATCC 700915</strain>
    </source>
</reference>
<dbReference type="InterPro" id="IPR036291">
    <property type="entry name" value="NAD(P)-bd_dom_sf"/>
</dbReference>
<dbReference type="EMBL" id="AJAP01000013">
    <property type="protein sequence ID" value="EOH86362.1"/>
    <property type="molecule type" value="Genomic_DNA"/>
</dbReference>
<dbReference type="InterPro" id="IPR001509">
    <property type="entry name" value="Epimerase_deHydtase"/>
</dbReference>
<dbReference type="PANTHER" id="PTHR43000">
    <property type="entry name" value="DTDP-D-GLUCOSE 4,6-DEHYDRATASE-RELATED"/>
    <property type="match status" value="1"/>
</dbReference>
<name>R2PPC8_9ENTE</name>
<comment type="caution">
    <text evidence="3">The sequence shown here is derived from an EMBL/GenBank/DDBJ whole genome shotgun (WGS) entry which is preliminary data.</text>
</comment>
<dbReference type="AlphaFoldDB" id="R2PPC8"/>
<evidence type="ECO:0000259" key="2">
    <source>
        <dbReference type="Pfam" id="PF01370"/>
    </source>
</evidence>
<dbReference type="Proteomes" id="UP000013777">
    <property type="component" value="Unassembled WGS sequence"/>
</dbReference>
<keyword evidence="4" id="KW-1185">Reference proteome</keyword>
<dbReference type="STRING" id="57732.RU94_GL001572"/>
<dbReference type="HOGENOM" id="CLU_007383_1_7_9"/>
<protein>
    <submittedName>
        <fullName evidence="3">NAD-dependent epimerase/dehydratase</fullName>
    </submittedName>
</protein>
<dbReference type="PATRIC" id="fig|1158606.3.peg.1570"/>
<dbReference type="RefSeq" id="WP_010754250.1">
    <property type="nucleotide sequence ID" value="NZ_ASVU01000001.1"/>
</dbReference>
<dbReference type="SUPFAM" id="SSF51735">
    <property type="entry name" value="NAD(P)-binding Rossmann-fold domains"/>
    <property type="match status" value="1"/>
</dbReference>
<dbReference type="eggNOG" id="COG0451">
    <property type="taxonomic scope" value="Bacteria"/>
</dbReference>
<comment type="similarity">
    <text evidence="1">Belongs to the NAD(P)-dependent epimerase/dehydratase family.</text>
</comment>